<dbReference type="Gene3D" id="3.60.10.10">
    <property type="entry name" value="Endonuclease/exonuclease/phosphatase"/>
    <property type="match status" value="1"/>
</dbReference>
<dbReference type="InterPro" id="IPR005135">
    <property type="entry name" value="Endo/exonuclease/phosphatase"/>
</dbReference>
<gene>
    <name evidence="2" type="ORF">H4W30_007503</name>
</gene>
<dbReference type="InterPro" id="IPR036691">
    <property type="entry name" value="Endo/exonu/phosph_ase_sf"/>
</dbReference>
<accession>A0ABR9LJE9</accession>
<protein>
    <recommendedName>
        <fullName evidence="1">Endonuclease/exonuclease/phosphatase domain-containing protein</fullName>
    </recommendedName>
</protein>
<evidence type="ECO:0000259" key="1">
    <source>
        <dbReference type="Pfam" id="PF03372"/>
    </source>
</evidence>
<keyword evidence="3" id="KW-1185">Reference proteome</keyword>
<organism evidence="2 3">
    <name type="scientific">Amycolatopsis roodepoortensis</name>
    <dbReference type="NCBI Taxonomy" id="700274"/>
    <lineage>
        <taxon>Bacteria</taxon>
        <taxon>Bacillati</taxon>
        <taxon>Actinomycetota</taxon>
        <taxon>Actinomycetes</taxon>
        <taxon>Pseudonocardiales</taxon>
        <taxon>Pseudonocardiaceae</taxon>
        <taxon>Amycolatopsis</taxon>
    </lineage>
</organism>
<dbReference type="Pfam" id="PF03372">
    <property type="entry name" value="Exo_endo_phos"/>
    <property type="match status" value="1"/>
</dbReference>
<evidence type="ECO:0000313" key="2">
    <source>
        <dbReference type="EMBL" id="MBE1580422.1"/>
    </source>
</evidence>
<comment type="caution">
    <text evidence="2">The sequence shown here is derived from an EMBL/GenBank/DDBJ whole genome shotgun (WGS) entry which is preliminary data.</text>
</comment>
<evidence type="ECO:0000313" key="3">
    <source>
        <dbReference type="Proteomes" id="UP000656548"/>
    </source>
</evidence>
<reference evidence="2 3" key="1">
    <citation type="submission" date="2020-10" db="EMBL/GenBank/DDBJ databases">
        <title>Sequencing the genomes of 1000 actinobacteria strains.</title>
        <authorList>
            <person name="Klenk H.-P."/>
        </authorList>
    </citation>
    <scope>NUCLEOTIDE SEQUENCE [LARGE SCALE GENOMIC DNA]</scope>
    <source>
        <strain evidence="2 3">DSM 46661</strain>
    </source>
</reference>
<dbReference type="RefSeq" id="WP_192746986.1">
    <property type="nucleotide sequence ID" value="NZ_JADBEJ010000006.1"/>
</dbReference>
<dbReference type="SUPFAM" id="SSF56219">
    <property type="entry name" value="DNase I-like"/>
    <property type="match status" value="1"/>
</dbReference>
<proteinExistence type="predicted"/>
<name>A0ABR9LJE9_9PSEU</name>
<dbReference type="Proteomes" id="UP000656548">
    <property type="component" value="Unassembled WGS sequence"/>
</dbReference>
<dbReference type="EMBL" id="JADBEJ010000006">
    <property type="protein sequence ID" value="MBE1580422.1"/>
    <property type="molecule type" value="Genomic_DNA"/>
</dbReference>
<feature type="domain" description="Endonuclease/exonuclease/phosphatase" evidence="1">
    <location>
        <begin position="10"/>
        <end position="313"/>
    </location>
</feature>
<sequence length="326" mass="35510">MITLLSVNAWNLYGSDSAEEQQRFRALEELIRSRDADIIAVQEIISTGEAEAAAAGRRTPTTQDKTPGAIAGLRRLAEATGRRCEVAGDPAVAVGGIIHHTGLLWREGIDPLPGTLQLLQRDGAGMWHGATACVFDVGGPKLRAGSTQLSPFDQAWAAMDVNQLMRVFNRDAVPGFLGGDFNGIGAQKTIGPDSYVWYDEDPYAPGAARGEFGTPWHPDHAYQLDSHGQLDRQAAIRLEHPRIGGMRDCALITGTPWTPTTGFHSQDHHPPRRVDRWYATRTVPDTAVTGFRAVPVDEHRALIDGYEVELTDHALTEITVDEHALA</sequence>